<protein>
    <submittedName>
        <fullName evidence="7">SCO family protein</fullName>
    </submittedName>
</protein>
<name>A0A848H4K3_9BURK</name>
<dbReference type="AlphaFoldDB" id="A0A848H4K3"/>
<dbReference type="Proteomes" id="UP000541185">
    <property type="component" value="Unassembled WGS sequence"/>
</dbReference>
<feature type="disulfide bond" description="Redox-active" evidence="4">
    <location>
        <begin position="72"/>
        <end position="76"/>
    </location>
</feature>
<gene>
    <name evidence="7" type="ORF">HHL11_11915</name>
</gene>
<evidence type="ECO:0000256" key="3">
    <source>
        <dbReference type="PIRSR" id="PIRSR603782-1"/>
    </source>
</evidence>
<proteinExistence type="inferred from homology"/>
<dbReference type="InterPro" id="IPR036249">
    <property type="entry name" value="Thioredoxin-like_sf"/>
</dbReference>
<feature type="binding site" evidence="3">
    <location>
        <position position="76"/>
    </location>
    <ligand>
        <name>Cu cation</name>
        <dbReference type="ChEBI" id="CHEBI:23378"/>
    </ligand>
</feature>
<comment type="caution">
    <text evidence="7">The sequence shown here is derived from an EMBL/GenBank/DDBJ whole genome shotgun (WGS) entry which is preliminary data.</text>
</comment>
<dbReference type="Gene3D" id="3.40.30.10">
    <property type="entry name" value="Glutaredoxin"/>
    <property type="match status" value="1"/>
</dbReference>
<keyword evidence="4" id="KW-1015">Disulfide bond</keyword>
<dbReference type="PANTHER" id="PTHR12151">
    <property type="entry name" value="ELECTRON TRANSPORT PROTIN SCO1/SENC FAMILY MEMBER"/>
    <property type="match status" value="1"/>
</dbReference>
<reference evidence="7 8" key="1">
    <citation type="submission" date="2020-04" db="EMBL/GenBank/DDBJ databases">
        <title>Ramlibacter sp. G-1-2-2 isolated from soil.</title>
        <authorList>
            <person name="Dahal R.H."/>
        </authorList>
    </citation>
    <scope>NUCLEOTIDE SEQUENCE [LARGE SCALE GENOMIC DNA]</scope>
    <source>
        <strain evidence="7 8">G-1-2-2</strain>
    </source>
</reference>
<evidence type="ECO:0000313" key="8">
    <source>
        <dbReference type="Proteomes" id="UP000541185"/>
    </source>
</evidence>
<dbReference type="CDD" id="cd02968">
    <property type="entry name" value="SCO"/>
    <property type="match status" value="1"/>
</dbReference>
<comment type="similarity">
    <text evidence="1">Belongs to the SCO1/2 family.</text>
</comment>
<dbReference type="PROSITE" id="PS51352">
    <property type="entry name" value="THIOREDOXIN_2"/>
    <property type="match status" value="1"/>
</dbReference>
<dbReference type="InterPro" id="IPR013766">
    <property type="entry name" value="Thioredoxin_domain"/>
</dbReference>
<evidence type="ECO:0000256" key="5">
    <source>
        <dbReference type="SAM" id="MobiDB-lite"/>
    </source>
</evidence>
<organism evidence="7 8">
    <name type="scientific">Ramlibacter agri</name>
    <dbReference type="NCBI Taxonomy" id="2728837"/>
    <lineage>
        <taxon>Bacteria</taxon>
        <taxon>Pseudomonadati</taxon>
        <taxon>Pseudomonadota</taxon>
        <taxon>Betaproteobacteria</taxon>
        <taxon>Burkholderiales</taxon>
        <taxon>Comamonadaceae</taxon>
        <taxon>Ramlibacter</taxon>
    </lineage>
</organism>
<keyword evidence="3" id="KW-0479">Metal-binding</keyword>
<dbReference type="EMBL" id="JABBFX010000001">
    <property type="protein sequence ID" value="NML44461.1"/>
    <property type="molecule type" value="Genomic_DNA"/>
</dbReference>
<feature type="region of interest" description="Disordered" evidence="5">
    <location>
        <begin position="1"/>
        <end position="28"/>
    </location>
</feature>
<evidence type="ECO:0000259" key="6">
    <source>
        <dbReference type="PROSITE" id="PS51352"/>
    </source>
</evidence>
<feature type="domain" description="Thioredoxin" evidence="6">
    <location>
        <begin position="32"/>
        <end position="189"/>
    </location>
</feature>
<dbReference type="GO" id="GO:0046872">
    <property type="term" value="F:metal ion binding"/>
    <property type="evidence" value="ECO:0007669"/>
    <property type="project" value="UniProtKB-KW"/>
</dbReference>
<keyword evidence="8" id="KW-1185">Reference proteome</keyword>
<feature type="binding site" evidence="3">
    <location>
        <position position="72"/>
    </location>
    <ligand>
        <name>Cu cation</name>
        <dbReference type="ChEBI" id="CHEBI:23378"/>
    </ligand>
</feature>
<evidence type="ECO:0000313" key="7">
    <source>
        <dbReference type="EMBL" id="NML44461.1"/>
    </source>
</evidence>
<keyword evidence="2 3" id="KW-0186">Copper</keyword>
<evidence type="ECO:0000256" key="4">
    <source>
        <dbReference type="PIRSR" id="PIRSR603782-2"/>
    </source>
</evidence>
<accession>A0A848H4K3</accession>
<dbReference type="SUPFAM" id="SSF52833">
    <property type="entry name" value="Thioredoxin-like"/>
    <property type="match status" value="1"/>
</dbReference>
<dbReference type="Pfam" id="PF02630">
    <property type="entry name" value="SCO1-SenC"/>
    <property type="match status" value="1"/>
</dbReference>
<evidence type="ECO:0000256" key="1">
    <source>
        <dbReference type="ARBA" id="ARBA00010996"/>
    </source>
</evidence>
<dbReference type="InterPro" id="IPR003782">
    <property type="entry name" value="SCO1/SenC"/>
</dbReference>
<dbReference type="PANTHER" id="PTHR12151:SF25">
    <property type="entry name" value="LINALOOL DEHYDRATASE_ISOMERASE DOMAIN-CONTAINING PROTEIN"/>
    <property type="match status" value="1"/>
</dbReference>
<evidence type="ECO:0000256" key="2">
    <source>
        <dbReference type="ARBA" id="ARBA00023008"/>
    </source>
</evidence>
<sequence>MGALAHGSMPEPAMDDAHAHAHHHVTPETLRSVRDYRLPAVSLVREDGKPVVLADEMNDGRPVVLTFIYTTCTTVCPLTSQTLAELQRKLGTSRDSVHIVSISIDPEQDTPAKLREYAQRFGAGPEWRHYTGTLAASQTVQRAFDVYRGNKMDHAPVMLVRAAPGASWVRIDGFATADQLLAELPTRHASR</sequence>